<keyword evidence="2" id="KW-1185">Reference proteome</keyword>
<gene>
    <name evidence="1" type="ORF">A4R35_09560</name>
</gene>
<dbReference type="EMBL" id="MCIF01000002">
    <property type="protein sequence ID" value="RAQ95781.1"/>
    <property type="molecule type" value="Genomic_DNA"/>
</dbReference>
<dbReference type="AlphaFoldDB" id="A0A328VG17"/>
<evidence type="ECO:0000313" key="1">
    <source>
        <dbReference type="EMBL" id="RAQ95781.1"/>
    </source>
</evidence>
<evidence type="ECO:0000313" key="2">
    <source>
        <dbReference type="Proteomes" id="UP000248706"/>
    </source>
</evidence>
<accession>A0A328VG17</accession>
<reference evidence="1 2" key="1">
    <citation type="submission" date="2016-08" db="EMBL/GenBank/DDBJ databases">
        <title>Analysis of Carbohydrate Active Enzymes in Thermogemmatispora T81 Reveals Carbohydrate Degradation Ability.</title>
        <authorList>
            <person name="Tomazini A."/>
            <person name="Lal S."/>
            <person name="Stott M."/>
            <person name="Henrissat B."/>
            <person name="Polikarpov I."/>
            <person name="Sparling R."/>
            <person name="Levin D.B."/>
        </authorList>
    </citation>
    <scope>NUCLEOTIDE SEQUENCE [LARGE SCALE GENOMIC DNA]</scope>
    <source>
        <strain evidence="1 2">T81</strain>
    </source>
</reference>
<organism evidence="1 2">
    <name type="scientific">Thermogemmatispora tikiterensis</name>
    <dbReference type="NCBI Taxonomy" id="1825093"/>
    <lineage>
        <taxon>Bacteria</taxon>
        <taxon>Bacillati</taxon>
        <taxon>Chloroflexota</taxon>
        <taxon>Ktedonobacteria</taxon>
        <taxon>Thermogemmatisporales</taxon>
        <taxon>Thermogemmatisporaceae</taxon>
        <taxon>Thermogemmatispora</taxon>
    </lineage>
</organism>
<protein>
    <submittedName>
        <fullName evidence="1">Uncharacterized protein</fullName>
    </submittedName>
</protein>
<proteinExistence type="predicted"/>
<comment type="caution">
    <text evidence="1">The sequence shown here is derived from an EMBL/GenBank/DDBJ whole genome shotgun (WGS) entry which is preliminary data.</text>
</comment>
<name>A0A328VG17_9CHLR</name>
<sequence>MRRFSAELPCGRPTHEVTSGSPLLGLLRAAEEDLLPPSLQQLLARFGLSYATVRPSLSEECFSI</sequence>
<dbReference type="Proteomes" id="UP000248706">
    <property type="component" value="Unassembled WGS sequence"/>
</dbReference>